<evidence type="ECO:0000256" key="1">
    <source>
        <dbReference type="SAM" id="MobiDB-lite"/>
    </source>
</evidence>
<feature type="region of interest" description="Disordered" evidence="1">
    <location>
        <begin position="112"/>
        <end position="154"/>
    </location>
</feature>
<dbReference type="InterPro" id="IPR021253">
    <property type="entry name" value="ZrgA-like"/>
</dbReference>
<protein>
    <submittedName>
        <fullName evidence="3">DUF2796 domain-containing protein</fullName>
    </submittedName>
</protein>
<name>A0ABT5U7T3_9GAMM</name>
<dbReference type="Pfam" id="PF10986">
    <property type="entry name" value="ZrgA"/>
    <property type="match status" value="1"/>
</dbReference>
<feature type="compositionally biased region" description="Basic and acidic residues" evidence="1">
    <location>
        <begin position="112"/>
        <end position="125"/>
    </location>
</feature>
<evidence type="ECO:0000313" key="4">
    <source>
        <dbReference type="Proteomes" id="UP001528823"/>
    </source>
</evidence>
<gene>
    <name evidence="3" type="ORF">ORQ98_10380</name>
</gene>
<dbReference type="Proteomes" id="UP001528823">
    <property type="component" value="Unassembled WGS sequence"/>
</dbReference>
<evidence type="ECO:0000313" key="3">
    <source>
        <dbReference type="EMBL" id="MDE1462377.1"/>
    </source>
</evidence>
<keyword evidence="4" id="KW-1185">Reference proteome</keyword>
<dbReference type="RefSeq" id="WP_274688727.1">
    <property type="nucleotide sequence ID" value="NZ_JAPMOU010000010.1"/>
</dbReference>
<proteinExistence type="predicted"/>
<dbReference type="EMBL" id="JAPMOU010000010">
    <property type="protein sequence ID" value="MDE1462377.1"/>
    <property type="molecule type" value="Genomic_DNA"/>
</dbReference>
<keyword evidence="2" id="KW-0732">Signal</keyword>
<comment type="caution">
    <text evidence="3">The sequence shown here is derived from an EMBL/GenBank/DDBJ whole genome shotgun (WGS) entry which is preliminary data.</text>
</comment>
<feature type="signal peptide" evidence="2">
    <location>
        <begin position="1"/>
        <end position="21"/>
    </location>
</feature>
<feature type="chain" id="PRO_5046154951" evidence="2">
    <location>
        <begin position="22"/>
        <end position="209"/>
    </location>
</feature>
<feature type="compositionally biased region" description="Basic and acidic residues" evidence="1">
    <location>
        <begin position="131"/>
        <end position="153"/>
    </location>
</feature>
<reference evidence="3 4" key="1">
    <citation type="submission" date="2022-11" db="EMBL/GenBank/DDBJ databases">
        <title>Spartinivicinus poritis sp. nov., isolated from scleractinian coral Porites lutea.</title>
        <authorList>
            <person name="Zhang G."/>
            <person name="Cai L."/>
            <person name="Wei Q."/>
        </authorList>
    </citation>
    <scope>NUCLEOTIDE SEQUENCE [LARGE SCALE GENOMIC DNA]</scope>
    <source>
        <strain evidence="3 4">A2-2</strain>
    </source>
</reference>
<sequence>MKSKYLVTAVLASTLFNTTYAKEGHQQHDAHEHGHAQLNIAQEGSTVTMQFISPAMNIVGFEHHPKTEEQEAQVKQAIKQLENGSALFGFPKKAGCKLASAKVETELMEAHGDHDDDHHEKDHHEEKKHHDKAEKHHEEEHHDEHEEESHSEFEVEYSFNCSQPKQFHQLQVRLFETFKGIEEIRTQYISDKGQQGFELTPKVSVFNLP</sequence>
<accession>A0ABT5U7T3</accession>
<evidence type="ECO:0000256" key="2">
    <source>
        <dbReference type="SAM" id="SignalP"/>
    </source>
</evidence>
<organism evidence="3 4">
    <name type="scientific">Spartinivicinus poritis</name>
    <dbReference type="NCBI Taxonomy" id="2994640"/>
    <lineage>
        <taxon>Bacteria</taxon>
        <taxon>Pseudomonadati</taxon>
        <taxon>Pseudomonadota</taxon>
        <taxon>Gammaproteobacteria</taxon>
        <taxon>Oceanospirillales</taxon>
        <taxon>Zooshikellaceae</taxon>
        <taxon>Spartinivicinus</taxon>
    </lineage>
</organism>